<dbReference type="GO" id="GO:0016787">
    <property type="term" value="F:hydrolase activity"/>
    <property type="evidence" value="ECO:0007669"/>
    <property type="project" value="UniProtKB-KW"/>
</dbReference>
<dbReference type="NCBIfam" id="NF006769">
    <property type="entry name" value="PRK09290.1-3"/>
    <property type="match status" value="1"/>
</dbReference>
<gene>
    <name evidence="4" type="ORF">ACETRX_11900</name>
</gene>
<reference evidence="4 5" key="1">
    <citation type="submission" date="2024-09" db="EMBL/GenBank/DDBJ databases">
        <title>Description of Labrys sedimenti sp. nov., isolated from a diclofenac-degrading enrichment culture, and genome-based reclassification of Labrys portucalensis as a later heterotypic synonym of Labrys neptuniae.</title>
        <authorList>
            <person name="Tancsics A."/>
            <person name="Csepanyi A."/>
        </authorList>
    </citation>
    <scope>NUCLEOTIDE SEQUENCE [LARGE SCALE GENOMIC DNA]</scope>
    <source>
        <strain evidence="4 5">LMG 23412</strain>
    </source>
</reference>
<dbReference type="RefSeq" id="WP_394310530.1">
    <property type="nucleotide sequence ID" value="NZ_JBHGPK010000003.1"/>
</dbReference>
<protein>
    <submittedName>
        <fullName evidence="4">Zn-dependent hydrolase</fullName>
    </submittedName>
</protein>
<feature type="domain" description="Peptidase M20 dimerisation" evidence="3">
    <location>
        <begin position="218"/>
        <end position="315"/>
    </location>
</feature>
<dbReference type="NCBIfam" id="NF006771">
    <property type="entry name" value="PRK09290.1-5"/>
    <property type="match status" value="1"/>
</dbReference>
<evidence type="ECO:0000313" key="4">
    <source>
        <dbReference type="EMBL" id="MFC2250319.1"/>
    </source>
</evidence>
<dbReference type="Pfam" id="PF01546">
    <property type="entry name" value="Peptidase_M20"/>
    <property type="match status" value="1"/>
</dbReference>
<dbReference type="InterPro" id="IPR011650">
    <property type="entry name" value="Peptidase_M20_dimer"/>
</dbReference>
<sequence length="415" mass="43785">MMDQPLASRTNPTPLIDAVQLNADIEATARFGGTGNGGVSRLTLTPEDKAVRDWFVARCIELGCRVDVDPIGNLFASYPGRNAALPVIMTGSHLDTQPGGGRYDGVLGVLAGLAALRALKSSGIVTEHPLTVVNWTNEEGSRFSPAMFGSGVHAGAIALDEALVVRDRAGISVGEALDAIGYRGSQAYRQTPAAYVELHIEQGPVLEAEGTAIGAVTGVQGLRWFDVVIEGTESHAGSTPMANRRDALTAAARLILAVEAIGRAHPPGVLTVGHAGVFPNSRNVVPGRVTLQIDMRHPREAGLDAMETALRQAVAGQADSRIERIWAKQPVAFDPACIEAVRQAAADCRLSCRDIASGAGHDAAHLAALAPTAMIFIPSRDGLSHNEREYSSPRQCADGAEVLLRTLLELDRRLA</sequence>
<dbReference type="PANTHER" id="PTHR32494">
    <property type="entry name" value="ALLANTOATE DEIMINASE-RELATED"/>
    <property type="match status" value="1"/>
</dbReference>
<evidence type="ECO:0000313" key="5">
    <source>
        <dbReference type="Proteomes" id="UP001595190"/>
    </source>
</evidence>
<organism evidence="4 5">
    <name type="scientific">Labrys neptuniae</name>
    <dbReference type="NCBI Taxonomy" id="376174"/>
    <lineage>
        <taxon>Bacteria</taxon>
        <taxon>Pseudomonadati</taxon>
        <taxon>Pseudomonadota</taxon>
        <taxon>Alphaproteobacteria</taxon>
        <taxon>Hyphomicrobiales</taxon>
        <taxon>Xanthobacteraceae</taxon>
        <taxon>Labrys</taxon>
    </lineage>
</organism>
<proteinExistence type="inferred from homology"/>
<dbReference type="CDD" id="cd03884">
    <property type="entry name" value="M20_bAS"/>
    <property type="match status" value="1"/>
</dbReference>
<comment type="caution">
    <text evidence="4">The sequence shown here is derived from an EMBL/GenBank/DDBJ whole genome shotgun (WGS) entry which is preliminary data.</text>
</comment>
<dbReference type="Gene3D" id="3.40.630.10">
    <property type="entry name" value="Zn peptidases"/>
    <property type="match status" value="1"/>
</dbReference>
<dbReference type="PIRSF" id="PIRSF001235">
    <property type="entry name" value="Amidase_carbamoylase"/>
    <property type="match status" value="1"/>
</dbReference>
<keyword evidence="2 4" id="KW-0378">Hydrolase</keyword>
<dbReference type="PANTHER" id="PTHR32494:SF5">
    <property type="entry name" value="ALLANTOATE AMIDOHYDROLASE"/>
    <property type="match status" value="1"/>
</dbReference>
<dbReference type="Gene3D" id="3.30.70.360">
    <property type="match status" value="1"/>
</dbReference>
<dbReference type="Proteomes" id="UP001595190">
    <property type="component" value="Unassembled WGS sequence"/>
</dbReference>
<accession>A0ABV6ZDW0</accession>
<dbReference type="InterPro" id="IPR036264">
    <property type="entry name" value="Bact_exopeptidase_dim_dom"/>
</dbReference>
<evidence type="ECO:0000259" key="3">
    <source>
        <dbReference type="Pfam" id="PF07687"/>
    </source>
</evidence>
<comment type="similarity">
    <text evidence="1">Belongs to the peptidase M20 family.</text>
</comment>
<dbReference type="SUPFAM" id="SSF53187">
    <property type="entry name" value="Zn-dependent exopeptidases"/>
    <property type="match status" value="1"/>
</dbReference>
<dbReference type="NCBIfam" id="TIGR01879">
    <property type="entry name" value="hydantase"/>
    <property type="match status" value="1"/>
</dbReference>
<dbReference type="EMBL" id="JBHGPK010000003">
    <property type="protein sequence ID" value="MFC2250319.1"/>
    <property type="molecule type" value="Genomic_DNA"/>
</dbReference>
<dbReference type="Pfam" id="PF07687">
    <property type="entry name" value="M20_dimer"/>
    <property type="match status" value="1"/>
</dbReference>
<evidence type="ECO:0000256" key="2">
    <source>
        <dbReference type="ARBA" id="ARBA00022801"/>
    </source>
</evidence>
<dbReference type="SUPFAM" id="SSF55031">
    <property type="entry name" value="Bacterial exopeptidase dimerisation domain"/>
    <property type="match status" value="1"/>
</dbReference>
<evidence type="ECO:0000256" key="1">
    <source>
        <dbReference type="ARBA" id="ARBA00006153"/>
    </source>
</evidence>
<dbReference type="InterPro" id="IPR002933">
    <property type="entry name" value="Peptidase_M20"/>
</dbReference>
<name>A0ABV6ZDW0_9HYPH</name>
<dbReference type="InterPro" id="IPR010158">
    <property type="entry name" value="Amidase_Cbmase"/>
</dbReference>